<name>A0A0U5C9A6_ASPCI</name>
<dbReference type="SUPFAM" id="SSF50978">
    <property type="entry name" value="WD40 repeat-like"/>
    <property type="match status" value="1"/>
</dbReference>
<dbReference type="Gene3D" id="2.130.10.10">
    <property type="entry name" value="YVTN repeat-like/Quinoprotein amine dehydrogenase"/>
    <property type="match status" value="1"/>
</dbReference>
<feature type="compositionally biased region" description="Polar residues" evidence="5">
    <location>
        <begin position="189"/>
        <end position="211"/>
    </location>
</feature>
<dbReference type="OrthoDB" id="2161379at2759"/>
<dbReference type="OMA" id="RHWKPNA"/>
<feature type="domain" description="Histone-binding protein RBBP4-like N-terminal" evidence="6">
    <location>
        <begin position="89"/>
        <end position="155"/>
    </location>
</feature>
<dbReference type="GO" id="GO:0042254">
    <property type="term" value="P:ribosome biogenesis"/>
    <property type="evidence" value="ECO:0007669"/>
    <property type="project" value="TreeGrafter"/>
</dbReference>
<keyword evidence="8" id="KW-1185">Reference proteome</keyword>
<feature type="repeat" description="WD" evidence="4">
    <location>
        <begin position="402"/>
        <end position="436"/>
    </location>
</feature>
<dbReference type="EMBL" id="CDMC01000005">
    <property type="protein sequence ID" value="CEL05529.1"/>
    <property type="molecule type" value="Genomic_DNA"/>
</dbReference>
<gene>
    <name evidence="7" type="ORF">ASPCAL06647</name>
</gene>
<dbReference type="Pfam" id="PF12265">
    <property type="entry name" value="CAF1C_H4-bd"/>
    <property type="match status" value="1"/>
</dbReference>
<dbReference type="Proteomes" id="UP000054771">
    <property type="component" value="Unassembled WGS sequence"/>
</dbReference>
<sequence length="495" mass="54017">MSKRSADASDDQAAASLKAGERPVAGAPPDEMGEFEDEFEDEFESEDEILEAGVDGRPDAEREEEEKADAMEVDQQTFIPGRTKLAPGEVLSPDPSTYDMLHTLSTPWPCLSFDIVRDNLGDNRKTYPATVYAVTGTQAEGRRAKENELMVLKLSGLGKMERENETDSESDSDDDEGGEAILESKSIPLGSTANRIRAHQTPSPTGDSTPQTITATMLENSQVVIHDVTPHFTSFDVPGTMLPPSAYKPLSTLRMHKSEGYALDWSPLQPLGKLLTGDNDGLIYVTTRTEGGGWVTDTRAFTGHSSSVEEIQWSPNEKNVFASASSDGTVKVWDVRSKSRKPAVDVKISNTDVNVMSWSKQTFHLLSTGADDGQWAVWDLRHWKPNPASPSAPITAAPVASFDFHKEPITSIEWHPTDDSVVAVGSADNTVTLWDLAVELDEEESREAGLSDVPPQLLFVHYMESVKEVHWQAQMPGTLMATGSSGFGVFKTISV</sequence>
<organism evidence="7 8">
    <name type="scientific">Aspergillus calidoustus</name>
    <dbReference type="NCBI Taxonomy" id="454130"/>
    <lineage>
        <taxon>Eukaryota</taxon>
        <taxon>Fungi</taxon>
        <taxon>Dikarya</taxon>
        <taxon>Ascomycota</taxon>
        <taxon>Pezizomycotina</taxon>
        <taxon>Eurotiomycetes</taxon>
        <taxon>Eurotiomycetidae</taxon>
        <taxon>Eurotiales</taxon>
        <taxon>Aspergillaceae</taxon>
        <taxon>Aspergillus</taxon>
        <taxon>Aspergillus subgen. Nidulantes</taxon>
    </lineage>
</organism>
<evidence type="ECO:0000256" key="5">
    <source>
        <dbReference type="SAM" id="MobiDB-lite"/>
    </source>
</evidence>
<evidence type="ECO:0000256" key="1">
    <source>
        <dbReference type="ARBA" id="ARBA00022574"/>
    </source>
</evidence>
<dbReference type="InterPro" id="IPR020472">
    <property type="entry name" value="WD40_PAC1"/>
</dbReference>
<evidence type="ECO:0000259" key="6">
    <source>
        <dbReference type="Pfam" id="PF12265"/>
    </source>
</evidence>
<evidence type="ECO:0000256" key="2">
    <source>
        <dbReference type="ARBA" id="ARBA00022737"/>
    </source>
</evidence>
<dbReference type="STRING" id="454130.A0A0U5C9A6"/>
<dbReference type="PRINTS" id="PR00320">
    <property type="entry name" value="GPROTEINBRPT"/>
</dbReference>
<dbReference type="PROSITE" id="PS50294">
    <property type="entry name" value="WD_REPEATS_REGION"/>
    <property type="match status" value="2"/>
</dbReference>
<evidence type="ECO:0000313" key="7">
    <source>
        <dbReference type="EMBL" id="CEL05529.1"/>
    </source>
</evidence>
<dbReference type="PANTHER" id="PTHR45903">
    <property type="entry name" value="GLUTAMATE-RICH WD REPEAT-CONTAINING PROTEIN 1"/>
    <property type="match status" value="1"/>
</dbReference>
<evidence type="ECO:0000256" key="3">
    <source>
        <dbReference type="ARBA" id="ARBA00040876"/>
    </source>
</evidence>
<dbReference type="InterPro" id="IPR015943">
    <property type="entry name" value="WD40/YVTN_repeat-like_dom_sf"/>
</dbReference>
<feature type="compositionally biased region" description="Acidic residues" evidence="5">
    <location>
        <begin position="166"/>
        <end position="178"/>
    </location>
</feature>
<accession>A0A0U5C9A6</accession>
<feature type="repeat" description="WD" evidence="4">
    <location>
        <begin position="301"/>
        <end position="343"/>
    </location>
</feature>
<dbReference type="PROSITE" id="PS50082">
    <property type="entry name" value="WD_REPEATS_2"/>
    <property type="match status" value="2"/>
</dbReference>
<feature type="compositionally biased region" description="Acidic residues" evidence="5">
    <location>
        <begin position="31"/>
        <end position="50"/>
    </location>
</feature>
<reference evidence="8" key="1">
    <citation type="journal article" date="2016" name="Genome Announc.">
        <title>Draft genome sequences of fungus Aspergillus calidoustus.</title>
        <authorList>
            <person name="Horn F."/>
            <person name="Linde J."/>
            <person name="Mattern D.J."/>
            <person name="Walther G."/>
            <person name="Guthke R."/>
            <person name="Scherlach K."/>
            <person name="Martin K."/>
            <person name="Brakhage A.A."/>
            <person name="Petzke L."/>
            <person name="Valiante V."/>
        </authorList>
    </citation>
    <scope>NUCLEOTIDE SEQUENCE [LARGE SCALE GENOMIC DNA]</scope>
    <source>
        <strain evidence="8">SF006504</strain>
    </source>
</reference>
<dbReference type="PANTHER" id="PTHR45903:SF1">
    <property type="entry name" value="GLUTAMATE-RICH WD REPEAT-CONTAINING PROTEIN 1"/>
    <property type="match status" value="1"/>
</dbReference>
<dbReference type="GO" id="GO:0005730">
    <property type="term" value="C:nucleolus"/>
    <property type="evidence" value="ECO:0007669"/>
    <property type="project" value="TreeGrafter"/>
</dbReference>
<dbReference type="InterPro" id="IPR022052">
    <property type="entry name" value="Histone-bd_RBBP4-like_N"/>
</dbReference>
<dbReference type="AlphaFoldDB" id="A0A0U5C9A6"/>
<proteinExistence type="predicted"/>
<dbReference type="InterPro" id="IPR051972">
    <property type="entry name" value="Glutamate-rich_WD_repeat"/>
</dbReference>
<evidence type="ECO:0000256" key="4">
    <source>
        <dbReference type="PROSITE-ProRule" id="PRU00221"/>
    </source>
</evidence>
<dbReference type="SMART" id="SM00320">
    <property type="entry name" value="WD40"/>
    <property type="match status" value="4"/>
</dbReference>
<dbReference type="InterPro" id="IPR036322">
    <property type="entry name" value="WD40_repeat_dom_sf"/>
</dbReference>
<keyword evidence="1 4" id="KW-0853">WD repeat</keyword>
<dbReference type="Pfam" id="PF00400">
    <property type="entry name" value="WD40"/>
    <property type="match status" value="2"/>
</dbReference>
<protein>
    <recommendedName>
        <fullName evidence="3">Glutamate-rich WD repeat-containing protein 1</fullName>
    </recommendedName>
</protein>
<feature type="region of interest" description="Disordered" evidence="5">
    <location>
        <begin position="1"/>
        <end position="71"/>
    </location>
</feature>
<dbReference type="InterPro" id="IPR001680">
    <property type="entry name" value="WD40_rpt"/>
</dbReference>
<evidence type="ECO:0000313" key="8">
    <source>
        <dbReference type="Proteomes" id="UP000054771"/>
    </source>
</evidence>
<feature type="region of interest" description="Disordered" evidence="5">
    <location>
        <begin position="155"/>
        <end position="211"/>
    </location>
</feature>
<keyword evidence="2" id="KW-0677">Repeat</keyword>